<feature type="non-terminal residue" evidence="1">
    <location>
        <position position="1"/>
    </location>
</feature>
<reference evidence="1" key="1">
    <citation type="submission" date="2014-05" db="EMBL/GenBank/DDBJ databases">
        <title>The transcriptome of the halophilic microalga Tetraselmis sp. GSL018 isolated from the Great Salt Lake, Utah.</title>
        <authorList>
            <person name="Jinkerson R.E."/>
            <person name="D'Adamo S."/>
            <person name="Posewitz M.C."/>
        </authorList>
    </citation>
    <scope>NUCLEOTIDE SEQUENCE</scope>
    <source>
        <strain evidence="1">GSL018</strain>
    </source>
</reference>
<proteinExistence type="predicted"/>
<dbReference type="AlphaFoldDB" id="A0A061QV52"/>
<accession>A0A061QV52</accession>
<organism evidence="1">
    <name type="scientific">Tetraselmis sp. GSL018</name>
    <dbReference type="NCBI Taxonomy" id="582737"/>
    <lineage>
        <taxon>Eukaryota</taxon>
        <taxon>Viridiplantae</taxon>
        <taxon>Chlorophyta</taxon>
        <taxon>core chlorophytes</taxon>
        <taxon>Chlorodendrophyceae</taxon>
        <taxon>Chlorodendrales</taxon>
        <taxon>Chlorodendraceae</taxon>
        <taxon>Tetraselmis</taxon>
    </lineage>
</organism>
<sequence length="39" mass="4157">FQPPLAARIVFLSESCPTTFLPLARASRSAHLGKGGDED</sequence>
<gene>
    <name evidence="1" type="ORF">TSPGSL018_20278</name>
</gene>
<dbReference type="EMBL" id="GBEZ01023290">
    <property type="protein sequence ID" value="JAC63588.1"/>
    <property type="molecule type" value="Transcribed_RNA"/>
</dbReference>
<evidence type="ECO:0000313" key="1">
    <source>
        <dbReference type="EMBL" id="JAC63588.1"/>
    </source>
</evidence>
<protein>
    <submittedName>
        <fullName evidence="1">Uncharacterized protein</fullName>
    </submittedName>
</protein>
<name>A0A061QV52_9CHLO</name>